<dbReference type="Pfam" id="PF26639">
    <property type="entry name" value="Het-6_barrel"/>
    <property type="match status" value="1"/>
</dbReference>
<dbReference type="InterPro" id="IPR010730">
    <property type="entry name" value="HET"/>
</dbReference>
<dbReference type="PANTHER" id="PTHR24148:SF64">
    <property type="entry name" value="HETEROKARYON INCOMPATIBILITY DOMAIN-CONTAINING PROTEIN"/>
    <property type="match status" value="1"/>
</dbReference>
<protein>
    <recommendedName>
        <fullName evidence="2">Heterokaryon incompatibility domain-containing protein</fullName>
    </recommendedName>
</protein>
<gene>
    <name evidence="3" type="ORF">G7Y89_g9940</name>
</gene>
<feature type="compositionally biased region" description="Acidic residues" evidence="1">
    <location>
        <begin position="1"/>
        <end position="12"/>
    </location>
</feature>
<dbReference type="Pfam" id="PF06985">
    <property type="entry name" value="HET"/>
    <property type="match status" value="1"/>
</dbReference>
<feature type="domain" description="Heterokaryon incompatibility" evidence="2">
    <location>
        <begin position="110"/>
        <end position="270"/>
    </location>
</feature>
<evidence type="ECO:0000313" key="4">
    <source>
        <dbReference type="Proteomes" id="UP000566819"/>
    </source>
</evidence>
<feature type="compositionally biased region" description="Basic and acidic residues" evidence="1">
    <location>
        <begin position="568"/>
        <end position="579"/>
    </location>
</feature>
<proteinExistence type="predicted"/>
<dbReference type="EMBL" id="JAAMPI010000844">
    <property type="protein sequence ID" value="KAF4628209.1"/>
    <property type="molecule type" value="Genomic_DNA"/>
</dbReference>
<dbReference type="InterPro" id="IPR052895">
    <property type="entry name" value="HetReg/Transcr_Mod"/>
</dbReference>
<organism evidence="3 4">
    <name type="scientific">Cudoniella acicularis</name>
    <dbReference type="NCBI Taxonomy" id="354080"/>
    <lineage>
        <taxon>Eukaryota</taxon>
        <taxon>Fungi</taxon>
        <taxon>Dikarya</taxon>
        <taxon>Ascomycota</taxon>
        <taxon>Pezizomycotina</taxon>
        <taxon>Leotiomycetes</taxon>
        <taxon>Helotiales</taxon>
        <taxon>Tricladiaceae</taxon>
        <taxon>Cudoniella</taxon>
    </lineage>
</organism>
<feature type="region of interest" description="Disordered" evidence="1">
    <location>
        <begin position="568"/>
        <end position="600"/>
    </location>
</feature>
<keyword evidence="4" id="KW-1185">Reference proteome</keyword>
<comment type="caution">
    <text evidence="3">The sequence shown here is derived from an EMBL/GenBank/DDBJ whole genome shotgun (WGS) entry which is preliminary data.</text>
</comment>
<dbReference type="AlphaFoldDB" id="A0A8H4RGG5"/>
<dbReference type="Proteomes" id="UP000566819">
    <property type="component" value="Unassembled WGS sequence"/>
</dbReference>
<evidence type="ECO:0000313" key="3">
    <source>
        <dbReference type="EMBL" id="KAF4628209.1"/>
    </source>
</evidence>
<sequence>MASSDQEEELQIGDEAATPIGPFQSPKRAKTFESGSSSAPRKNLKDIVEKKVRLKKNTYKYQPIDYHEDIRILRLFHGKRGEPLECMLFPSALPSRKNCPSKSNSKDHPYQALSYCWGDPNEEPTHELLIYYDNEKHDGIQKMTPFNPCGKFYVRDNLFAALLQFRQAKEDINLWVDAVCIDQSKGTEAIKEKTAQVVRMNEVYNEAEKVCVWLGKGTPETTATFQFLREILNLNTFDTLIRGRTSPERWYLLIKLLRNQWFSRRWVIQELALAREAVVHWGREKMQWADFADAIAVAMTKHQEIKSILKQARRSELARLDPSIHVDLPEPRALGANTLINASTNLFRRSDDGQVQQRLVDLEVLVSSIFLPFAASEPRDTIYAVLSLAKDTAVRSELVTHPSWLKAPKTLTHVVQGVFSSVLVWVSWFGHSANNTEATMGLEFCTDERITAKYDKRLADVWADFMEYCIERSQSLDIICRHWAPPPKRPTLREIMDLKNSGREHEDEDIPSWVPIIERHAYGGPSGILNGRTNGDSLVGSLERNHQQRYNASGALRPCVVFGKIKQDVGTQKEEKPEHYNTTTSEGPNASEPPPSHAELPLRLSRKFDGTLHVKGFEVATVEKVTGRVLDGVIPEEGLQFGGWLKDAQTHEFPTRVPDRLWRTLVADRDLDGMAAPTWYRRACRECLQSTNANGDLNTKDLTDLEQTPDTMKMFLERMQAVTWCRRFFLTKRREEKVHNREPWYGLGPRDLAHGDTICILFGCSVPVVLRKVQGSDRYTFIGECYVHGIMDGESLPPKQSIIQHPYEGVRGFIIV</sequence>
<dbReference type="OrthoDB" id="3477286at2759"/>
<accession>A0A8H4RGG5</accession>
<evidence type="ECO:0000256" key="1">
    <source>
        <dbReference type="SAM" id="MobiDB-lite"/>
    </source>
</evidence>
<evidence type="ECO:0000259" key="2">
    <source>
        <dbReference type="Pfam" id="PF06985"/>
    </source>
</evidence>
<name>A0A8H4RGG5_9HELO</name>
<reference evidence="3 4" key="1">
    <citation type="submission" date="2020-03" db="EMBL/GenBank/DDBJ databases">
        <title>Draft Genome Sequence of Cudoniella acicularis.</title>
        <authorList>
            <person name="Buettner E."/>
            <person name="Kellner H."/>
        </authorList>
    </citation>
    <scope>NUCLEOTIDE SEQUENCE [LARGE SCALE GENOMIC DNA]</scope>
    <source>
        <strain evidence="3 4">DSM 108380</strain>
    </source>
</reference>
<feature type="region of interest" description="Disordered" evidence="1">
    <location>
        <begin position="1"/>
        <end position="44"/>
    </location>
</feature>
<dbReference type="PANTHER" id="PTHR24148">
    <property type="entry name" value="ANKYRIN REPEAT DOMAIN-CONTAINING PROTEIN 39 HOMOLOG-RELATED"/>
    <property type="match status" value="1"/>
</dbReference>